<gene>
    <name evidence="6" type="ORF">L0N08_12035</name>
</gene>
<evidence type="ECO:0000256" key="4">
    <source>
        <dbReference type="SAM" id="MobiDB-lite"/>
    </source>
</evidence>
<dbReference type="GO" id="GO:0015768">
    <property type="term" value="P:maltose transport"/>
    <property type="evidence" value="ECO:0007669"/>
    <property type="project" value="TreeGrafter"/>
</dbReference>
<dbReference type="CDD" id="cd13585">
    <property type="entry name" value="PBP2_TMBP_like"/>
    <property type="match status" value="1"/>
</dbReference>
<dbReference type="Proteomes" id="UP001299608">
    <property type="component" value="Unassembled WGS sequence"/>
</dbReference>
<sequence length="493" mass="53890">MGKWKTACMAAPSVLSSAVRRLGSLALAERRLGSLALAERRLGGLALAERRLFSLVLAVLLLAVPVLLGGCGGQRGAGGDGNGKQAAGGSGPGTADATSGLSMDRQDGALMDEGPREVVIWSYYETMKQKEGLDRLVEGFNNRQKDYVARWEYQGPSSEFKKLLSIGVAEGNLPDVVIIDNPDMRKYVELGIFEDITETVKADYDLAEFYPEVISSVQYDGRYYGVPFCCNNVGLVYNRDMFREAGIQPPQDWEQFIQAAETMTTQDRYGFTMSAILEEQSSFQLVPWLLSTGEDMESLGGEGTVKALSMLAHMVEKGYMPRDCINWSQVDVARQFAAGKCAMMENGPWALPLAEEAGIDYGVVKLPVDERSIVVTGGENFGVIKGKNVDGALALLAYYYEDDVMLRLNEQMYALPPVRRLAAKLQESNPAYQVFAQQMEHCITRSAYPYWPRITGVLSESLYGVMTGGLSPQEAADAIGSKVRLCIGKNDSG</sequence>
<dbReference type="GO" id="GO:0055052">
    <property type="term" value="C:ATP-binding cassette (ABC) transporter complex, substrate-binding subunit-containing"/>
    <property type="evidence" value="ECO:0007669"/>
    <property type="project" value="TreeGrafter"/>
</dbReference>
<keyword evidence="5" id="KW-0472">Membrane</keyword>
<evidence type="ECO:0000256" key="5">
    <source>
        <dbReference type="SAM" id="Phobius"/>
    </source>
</evidence>
<keyword evidence="3" id="KW-0732">Signal</keyword>
<reference evidence="6" key="1">
    <citation type="submission" date="2022-01" db="EMBL/GenBank/DDBJ databases">
        <title>Collection of gut derived symbiotic bacterial strains cultured from healthy donors.</title>
        <authorList>
            <person name="Lin H."/>
            <person name="Kohout C."/>
            <person name="Waligurski E."/>
            <person name="Pamer E.G."/>
        </authorList>
    </citation>
    <scope>NUCLEOTIDE SEQUENCE</scope>
    <source>
        <strain evidence="6">DFI.6.55</strain>
    </source>
</reference>
<dbReference type="EMBL" id="JAKNGE010000013">
    <property type="protein sequence ID" value="MCG4746146.1"/>
    <property type="molecule type" value="Genomic_DNA"/>
</dbReference>
<feature type="transmembrane region" description="Helical" evidence="5">
    <location>
        <begin position="52"/>
        <end position="71"/>
    </location>
</feature>
<protein>
    <submittedName>
        <fullName evidence="6">Sugar ABC transporter substrate-binding protein</fullName>
    </submittedName>
</protein>
<evidence type="ECO:0000256" key="2">
    <source>
        <dbReference type="ARBA" id="ARBA00022448"/>
    </source>
</evidence>
<comment type="similarity">
    <text evidence="1">Belongs to the bacterial solute-binding protein 1 family.</text>
</comment>
<keyword evidence="5" id="KW-1133">Transmembrane helix</keyword>
<name>A0AAW5C0R5_9FIRM</name>
<evidence type="ECO:0000313" key="7">
    <source>
        <dbReference type="Proteomes" id="UP001299608"/>
    </source>
</evidence>
<dbReference type="GO" id="GO:0042956">
    <property type="term" value="P:maltodextrin transmembrane transport"/>
    <property type="evidence" value="ECO:0007669"/>
    <property type="project" value="TreeGrafter"/>
</dbReference>
<dbReference type="GeneID" id="97206981"/>
<dbReference type="Gene3D" id="3.40.190.10">
    <property type="entry name" value="Periplasmic binding protein-like II"/>
    <property type="match status" value="2"/>
</dbReference>
<dbReference type="PANTHER" id="PTHR30061">
    <property type="entry name" value="MALTOSE-BINDING PERIPLASMIC PROTEIN"/>
    <property type="match status" value="1"/>
</dbReference>
<dbReference type="RefSeq" id="WP_227116207.1">
    <property type="nucleotide sequence ID" value="NZ_BAABZL010000001.1"/>
</dbReference>
<keyword evidence="5" id="KW-0812">Transmembrane</keyword>
<dbReference type="InterPro" id="IPR006059">
    <property type="entry name" value="SBP"/>
</dbReference>
<dbReference type="PANTHER" id="PTHR30061:SF50">
    <property type="entry name" value="MALTOSE_MALTODEXTRIN-BINDING PERIPLASMIC PROTEIN"/>
    <property type="match status" value="1"/>
</dbReference>
<dbReference type="SUPFAM" id="SSF53850">
    <property type="entry name" value="Periplasmic binding protein-like II"/>
    <property type="match status" value="1"/>
</dbReference>
<proteinExistence type="inferred from homology"/>
<feature type="compositionally biased region" description="Gly residues" evidence="4">
    <location>
        <begin position="76"/>
        <end position="92"/>
    </location>
</feature>
<comment type="caution">
    <text evidence="6">The sequence shown here is derived from an EMBL/GenBank/DDBJ whole genome shotgun (WGS) entry which is preliminary data.</text>
</comment>
<dbReference type="GO" id="GO:1901982">
    <property type="term" value="F:maltose binding"/>
    <property type="evidence" value="ECO:0007669"/>
    <property type="project" value="TreeGrafter"/>
</dbReference>
<feature type="region of interest" description="Disordered" evidence="4">
    <location>
        <begin position="76"/>
        <end position="108"/>
    </location>
</feature>
<evidence type="ECO:0000313" key="6">
    <source>
        <dbReference type="EMBL" id="MCG4746146.1"/>
    </source>
</evidence>
<evidence type="ECO:0000256" key="1">
    <source>
        <dbReference type="ARBA" id="ARBA00008520"/>
    </source>
</evidence>
<evidence type="ECO:0000256" key="3">
    <source>
        <dbReference type="ARBA" id="ARBA00022729"/>
    </source>
</evidence>
<keyword evidence="2" id="KW-0813">Transport</keyword>
<organism evidence="6 7">
    <name type="scientific">Enterocloster aldenensis</name>
    <dbReference type="NCBI Taxonomy" id="358742"/>
    <lineage>
        <taxon>Bacteria</taxon>
        <taxon>Bacillati</taxon>
        <taxon>Bacillota</taxon>
        <taxon>Clostridia</taxon>
        <taxon>Lachnospirales</taxon>
        <taxon>Lachnospiraceae</taxon>
        <taxon>Enterocloster</taxon>
    </lineage>
</organism>
<dbReference type="Pfam" id="PF13416">
    <property type="entry name" value="SBP_bac_8"/>
    <property type="match status" value="1"/>
</dbReference>
<accession>A0AAW5C0R5</accession>
<dbReference type="AlphaFoldDB" id="A0AAW5C0R5"/>